<reference evidence="1 2" key="1">
    <citation type="submission" date="2022-03" db="EMBL/GenBank/DDBJ databases">
        <title>Ignatzschineria rhizosphaerae HR5S32.</title>
        <authorList>
            <person name="Sun J.Q."/>
            <person name="Feng J.Y."/>
        </authorList>
    </citation>
    <scope>NUCLEOTIDE SEQUENCE [LARGE SCALE GENOMIC DNA]</scope>
    <source>
        <strain evidence="1 2">HR5S32</strain>
    </source>
</reference>
<accession>A0ABY3WXK9</accession>
<dbReference type="Proteomes" id="UP000829542">
    <property type="component" value="Chromosome"/>
</dbReference>
<organism evidence="1 2">
    <name type="scientific">Ignatzschineria rhizosphaerae</name>
    <dbReference type="NCBI Taxonomy" id="2923279"/>
    <lineage>
        <taxon>Bacteria</taxon>
        <taxon>Pseudomonadati</taxon>
        <taxon>Pseudomonadota</taxon>
        <taxon>Gammaproteobacteria</taxon>
        <taxon>Cardiobacteriales</taxon>
        <taxon>Ignatzschineriaceae</taxon>
        <taxon>Ignatzschineria</taxon>
    </lineage>
</organism>
<gene>
    <name evidence="1" type="ORF">MMG00_08905</name>
</gene>
<proteinExistence type="predicted"/>
<name>A0ABY3WXK9_9GAMM</name>
<keyword evidence="2" id="KW-1185">Reference proteome</keyword>
<sequence length="51" mass="5831">MPTATVVPALAVGNKAYEDNGIIKYFGTVNIDYCWYYDRGFDVIFIDHHES</sequence>
<dbReference type="EMBL" id="CP093379">
    <property type="protein sequence ID" value="UNM95348.1"/>
    <property type="molecule type" value="Genomic_DNA"/>
</dbReference>
<protein>
    <submittedName>
        <fullName evidence="1">Uncharacterized protein</fullName>
    </submittedName>
</protein>
<evidence type="ECO:0000313" key="1">
    <source>
        <dbReference type="EMBL" id="UNM95348.1"/>
    </source>
</evidence>
<evidence type="ECO:0000313" key="2">
    <source>
        <dbReference type="Proteomes" id="UP000829542"/>
    </source>
</evidence>